<dbReference type="InterPro" id="IPR056196">
    <property type="entry name" value="Mmc1_C"/>
</dbReference>
<protein>
    <recommendedName>
        <fullName evidence="1">Mmc1 C-terminal domain-containing protein</fullName>
    </recommendedName>
</protein>
<dbReference type="PANTHER" id="PTHR38644">
    <property type="entry name" value="EXPRESSED PROTEIN"/>
    <property type="match status" value="1"/>
</dbReference>
<dbReference type="Proteomes" id="UP000799438">
    <property type="component" value="Unassembled WGS sequence"/>
</dbReference>
<evidence type="ECO:0000313" key="3">
    <source>
        <dbReference type="Proteomes" id="UP000799438"/>
    </source>
</evidence>
<organism evidence="2 3">
    <name type="scientific">Aplosporella prunicola CBS 121167</name>
    <dbReference type="NCBI Taxonomy" id="1176127"/>
    <lineage>
        <taxon>Eukaryota</taxon>
        <taxon>Fungi</taxon>
        <taxon>Dikarya</taxon>
        <taxon>Ascomycota</taxon>
        <taxon>Pezizomycotina</taxon>
        <taxon>Dothideomycetes</taxon>
        <taxon>Dothideomycetes incertae sedis</taxon>
        <taxon>Botryosphaeriales</taxon>
        <taxon>Aplosporellaceae</taxon>
        <taxon>Aplosporella</taxon>
    </lineage>
</organism>
<reference evidence="2" key="1">
    <citation type="journal article" date="2020" name="Stud. Mycol.">
        <title>101 Dothideomycetes genomes: a test case for predicting lifestyles and emergence of pathogens.</title>
        <authorList>
            <person name="Haridas S."/>
            <person name="Albert R."/>
            <person name="Binder M."/>
            <person name="Bloem J."/>
            <person name="Labutti K."/>
            <person name="Salamov A."/>
            <person name="Andreopoulos B."/>
            <person name="Baker S."/>
            <person name="Barry K."/>
            <person name="Bills G."/>
            <person name="Bluhm B."/>
            <person name="Cannon C."/>
            <person name="Castanera R."/>
            <person name="Culley D."/>
            <person name="Daum C."/>
            <person name="Ezra D."/>
            <person name="Gonzalez J."/>
            <person name="Henrissat B."/>
            <person name="Kuo A."/>
            <person name="Liang C."/>
            <person name="Lipzen A."/>
            <person name="Lutzoni F."/>
            <person name="Magnuson J."/>
            <person name="Mondo S."/>
            <person name="Nolan M."/>
            <person name="Ohm R."/>
            <person name="Pangilinan J."/>
            <person name="Park H.-J."/>
            <person name="Ramirez L."/>
            <person name="Alfaro M."/>
            <person name="Sun H."/>
            <person name="Tritt A."/>
            <person name="Yoshinaga Y."/>
            <person name="Zwiers L.-H."/>
            <person name="Turgeon B."/>
            <person name="Goodwin S."/>
            <person name="Spatafora J."/>
            <person name="Crous P."/>
            <person name="Grigoriev I."/>
        </authorList>
    </citation>
    <scope>NUCLEOTIDE SEQUENCE</scope>
    <source>
        <strain evidence="2">CBS 121167</strain>
    </source>
</reference>
<dbReference type="AlphaFoldDB" id="A0A6A6B9S2"/>
<dbReference type="GeneID" id="54294614"/>
<proteinExistence type="predicted"/>
<dbReference type="Pfam" id="PF23867">
    <property type="entry name" value="Mmc1_N"/>
    <property type="match status" value="1"/>
</dbReference>
<gene>
    <name evidence="2" type="ORF">K452DRAFT_230804</name>
</gene>
<name>A0A6A6B9S2_9PEZI</name>
<sequence>MPPRIPPATKLPPSDLFFCPSCSLWRLGDAPSCLSAPAAARTRAQFFARRRHAATLASRTAINAPVDVPPRLKELHQTLDALKGPAANYVNLSRLQLALRGLETTDPVVRIAVLSLGDQRAAQRLVRLLLADPLGDKGVWEKELEKKGQDEAQAILLRHGDETDVHPYNPLLRTISVPSRILQKHNIEILISSLNVNTAAPSITSEQDRPKDAILVPTLRTPTSASGRLTMVTYPVHRAIVFGDGVKSTVAYGRFTATQAEQDIPAQTVKVALGLPAPAEEVDQSSTDRYVVIDPELATEAIEKFRESIANSMIYERGWHRSGLHVLTKWLAEGAAPADMKPALENLIKSLLADAHENIKIDDAQRLQELANSAISEATKAEILESLRVWAEHAHNELREKLDMAFASKYWHKIAWWKLLWRVDDVGMITSDILERRWLTEAEKEIVWVAGRIEEAGFFAGDPQADAMPERRMLKSTAVPVPRLGELPDGPPRLSELRKYDARPADDIDAASLPELKPWPMQIPLARAHLSATGIPPLQALAQKLLLQTASTTTMTGALSALTYVSFSGVSAFEAGAVAALGAVWSLRRMQRVWEGARARWAADVRERGREALKDTEVKVRDVVRERGAAKVDWGAGDERTRAREAVARARYALARVVGR</sequence>
<keyword evidence="3" id="KW-1185">Reference proteome</keyword>
<dbReference type="RefSeq" id="XP_033395826.1">
    <property type="nucleotide sequence ID" value="XM_033537118.1"/>
</dbReference>
<evidence type="ECO:0000313" key="2">
    <source>
        <dbReference type="EMBL" id="KAF2140113.1"/>
    </source>
</evidence>
<accession>A0A6A6B9S2</accession>
<dbReference type="OrthoDB" id="5319015at2759"/>
<feature type="domain" description="Mmc1 C-terminal" evidence="1">
    <location>
        <begin position="384"/>
        <end position="610"/>
    </location>
</feature>
<dbReference type="Pfam" id="PF23868">
    <property type="entry name" value="Mmc1_C"/>
    <property type="match status" value="1"/>
</dbReference>
<dbReference type="PANTHER" id="PTHR38644:SF1">
    <property type="entry name" value="EXPRESSED PROTEIN"/>
    <property type="match status" value="1"/>
</dbReference>
<dbReference type="EMBL" id="ML995490">
    <property type="protein sequence ID" value="KAF2140113.1"/>
    <property type="molecule type" value="Genomic_DNA"/>
</dbReference>
<evidence type="ECO:0000259" key="1">
    <source>
        <dbReference type="Pfam" id="PF23868"/>
    </source>
</evidence>